<dbReference type="EMBL" id="CM001748">
    <property type="protein sequence ID" value="KJB53574.1"/>
    <property type="molecule type" value="Genomic_DNA"/>
</dbReference>
<protein>
    <submittedName>
        <fullName evidence="2">Uncharacterized protein</fullName>
    </submittedName>
</protein>
<feature type="transmembrane region" description="Helical" evidence="1">
    <location>
        <begin position="57"/>
        <end position="77"/>
    </location>
</feature>
<keyword evidence="1" id="KW-0812">Transmembrane</keyword>
<keyword evidence="3" id="KW-1185">Reference proteome</keyword>
<gene>
    <name evidence="2" type="ORF">B456_009G361600</name>
</gene>
<evidence type="ECO:0000256" key="1">
    <source>
        <dbReference type="SAM" id="Phobius"/>
    </source>
</evidence>
<dbReference type="Gramene" id="KJB53574">
    <property type="protein sequence ID" value="KJB53574"/>
    <property type="gene ID" value="B456_009G361600"/>
</dbReference>
<name>A0A0D2TAG3_GOSRA</name>
<accession>A0A0D2TAG3</accession>
<organism evidence="2 3">
    <name type="scientific">Gossypium raimondii</name>
    <name type="common">Peruvian cotton</name>
    <name type="synonym">Gossypium klotzschianum subsp. raimondii</name>
    <dbReference type="NCBI Taxonomy" id="29730"/>
    <lineage>
        <taxon>Eukaryota</taxon>
        <taxon>Viridiplantae</taxon>
        <taxon>Streptophyta</taxon>
        <taxon>Embryophyta</taxon>
        <taxon>Tracheophyta</taxon>
        <taxon>Spermatophyta</taxon>
        <taxon>Magnoliopsida</taxon>
        <taxon>eudicotyledons</taxon>
        <taxon>Gunneridae</taxon>
        <taxon>Pentapetalae</taxon>
        <taxon>rosids</taxon>
        <taxon>malvids</taxon>
        <taxon>Malvales</taxon>
        <taxon>Malvaceae</taxon>
        <taxon>Malvoideae</taxon>
        <taxon>Gossypium</taxon>
    </lineage>
</organism>
<dbReference type="Proteomes" id="UP000032304">
    <property type="component" value="Chromosome 9"/>
</dbReference>
<reference evidence="2 3" key="1">
    <citation type="journal article" date="2012" name="Nature">
        <title>Repeated polyploidization of Gossypium genomes and the evolution of spinnable cotton fibres.</title>
        <authorList>
            <person name="Paterson A.H."/>
            <person name="Wendel J.F."/>
            <person name="Gundlach H."/>
            <person name="Guo H."/>
            <person name="Jenkins J."/>
            <person name="Jin D."/>
            <person name="Llewellyn D."/>
            <person name="Showmaker K.C."/>
            <person name="Shu S."/>
            <person name="Udall J."/>
            <person name="Yoo M.J."/>
            <person name="Byers R."/>
            <person name="Chen W."/>
            <person name="Doron-Faigenboim A."/>
            <person name="Duke M.V."/>
            <person name="Gong L."/>
            <person name="Grimwood J."/>
            <person name="Grover C."/>
            <person name="Grupp K."/>
            <person name="Hu G."/>
            <person name="Lee T.H."/>
            <person name="Li J."/>
            <person name="Lin L."/>
            <person name="Liu T."/>
            <person name="Marler B.S."/>
            <person name="Page J.T."/>
            <person name="Roberts A.W."/>
            <person name="Romanel E."/>
            <person name="Sanders W.S."/>
            <person name="Szadkowski E."/>
            <person name="Tan X."/>
            <person name="Tang H."/>
            <person name="Xu C."/>
            <person name="Wang J."/>
            <person name="Wang Z."/>
            <person name="Zhang D."/>
            <person name="Zhang L."/>
            <person name="Ashrafi H."/>
            <person name="Bedon F."/>
            <person name="Bowers J.E."/>
            <person name="Brubaker C.L."/>
            <person name="Chee P.W."/>
            <person name="Das S."/>
            <person name="Gingle A.R."/>
            <person name="Haigler C.H."/>
            <person name="Harker D."/>
            <person name="Hoffmann L.V."/>
            <person name="Hovav R."/>
            <person name="Jones D.C."/>
            <person name="Lemke C."/>
            <person name="Mansoor S."/>
            <person name="ur Rahman M."/>
            <person name="Rainville L.N."/>
            <person name="Rambani A."/>
            <person name="Reddy U.K."/>
            <person name="Rong J.K."/>
            <person name="Saranga Y."/>
            <person name="Scheffler B.E."/>
            <person name="Scheffler J.A."/>
            <person name="Stelly D.M."/>
            <person name="Triplett B.A."/>
            <person name="Van Deynze A."/>
            <person name="Vaslin M.F."/>
            <person name="Waghmare V.N."/>
            <person name="Walford S.A."/>
            <person name="Wright R.J."/>
            <person name="Zaki E.A."/>
            <person name="Zhang T."/>
            <person name="Dennis E.S."/>
            <person name="Mayer K.F."/>
            <person name="Peterson D.G."/>
            <person name="Rokhsar D.S."/>
            <person name="Wang X."/>
            <person name="Schmutz J."/>
        </authorList>
    </citation>
    <scope>NUCLEOTIDE SEQUENCE [LARGE SCALE GENOMIC DNA]</scope>
</reference>
<evidence type="ECO:0000313" key="2">
    <source>
        <dbReference type="EMBL" id="KJB53574.1"/>
    </source>
</evidence>
<dbReference type="AlphaFoldDB" id="A0A0D2TAG3"/>
<keyword evidence="1" id="KW-0472">Membrane</keyword>
<proteinExistence type="predicted"/>
<keyword evidence="1" id="KW-1133">Transmembrane helix</keyword>
<evidence type="ECO:0000313" key="3">
    <source>
        <dbReference type="Proteomes" id="UP000032304"/>
    </source>
</evidence>
<sequence length="100" mass="11439">MLKQANARRGLPVLTDKSVQLKLTTSHPLVVFIGNLTYKSTYANLRKGISSANTRRTYLMLTLFTMLLFIFLQVLMFDAYPDMVIGLQPSKDPPNIWKNF</sequence>